<dbReference type="GO" id="GO:1902600">
    <property type="term" value="P:proton transmembrane transport"/>
    <property type="evidence" value="ECO:0007669"/>
    <property type="project" value="InterPro"/>
</dbReference>
<dbReference type="InterPro" id="IPR000644">
    <property type="entry name" value="CBS_dom"/>
</dbReference>
<reference evidence="8 9" key="1">
    <citation type="submission" date="2019-02" db="EMBL/GenBank/DDBJ databases">
        <title>Deep-cultivation of Planctomycetes and their phenomic and genomic characterization uncovers novel biology.</title>
        <authorList>
            <person name="Wiegand S."/>
            <person name="Jogler M."/>
            <person name="Boedeker C."/>
            <person name="Pinto D."/>
            <person name="Vollmers J."/>
            <person name="Rivas-Marin E."/>
            <person name="Kohn T."/>
            <person name="Peeters S.H."/>
            <person name="Heuer A."/>
            <person name="Rast P."/>
            <person name="Oberbeckmann S."/>
            <person name="Bunk B."/>
            <person name="Jeske O."/>
            <person name="Meyerdierks A."/>
            <person name="Storesund J.E."/>
            <person name="Kallscheuer N."/>
            <person name="Luecker S."/>
            <person name="Lage O.M."/>
            <person name="Pohl T."/>
            <person name="Merkel B.J."/>
            <person name="Hornburger P."/>
            <person name="Mueller R.-W."/>
            <person name="Bruemmer F."/>
            <person name="Labrenz M."/>
            <person name="Spormann A.M."/>
            <person name="Op den Camp H."/>
            <person name="Overmann J."/>
            <person name="Amann R."/>
            <person name="Jetten M.S.M."/>
            <person name="Mascher T."/>
            <person name="Medema M.H."/>
            <person name="Devos D.P."/>
            <person name="Kaster A.-K."/>
            <person name="Ovreas L."/>
            <person name="Rohde M."/>
            <person name="Galperin M.Y."/>
            <person name="Jogler C."/>
        </authorList>
    </citation>
    <scope>NUCLEOTIDE SEQUENCE [LARGE SCALE GENOMIC DNA]</scope>
    <source>
        <strain evidence="8 9">Pan216</strain>
    </source>
</reference>
<feature type="transmembrane region" description="Helical" evidence="6">
    <location>
        <begin position="116"/>
        <end position="136"/>
    </location>
</feature>
<dbReference type="SMART" id="SM00116">
    <property type="entry name" value="CBS"/>
    <property type="match status" value="2"/>
</dbReference>
<sequence length="571" mass="62392">MESTLTLSLGLIFAAGMIAKWLSSRFHIPKVTLYLLAGFLLGPPLLGWIPKDDLKSLLPAVKLALGLVLFDLGSRFVLHDVRMIFRHAWRLSALELAATFGLVFLGTTLFVDDITVALLLGGLAMTTAPATTILVLNELDSDGPITNYTYALVAINNTVSVLFFEFLFLGVELFGEGGPAPLSVSEQVIRLFLDLGGSILLGFVAGMTISLLMEWLDEHQRMIALFALIALPLGVCEYFGIPYLLTFLAAGVTVANSSPFVREIVAQLEKVGVLIYVAFFVTAGAKLHLDGLWTAGMVGVAYIVCRSAGKYFGLRFAAASQGEPPPVYRWLGVVMLCQGSAAIALTQLIVERDAELGATIEVVVLGAVAFFELAGPIAARSALVRGGEVPLIHVVHPHGPSWRDRLFTILDQLQLSFGRSPERLRKQGDVTVEHLMRRNVRAVSSTASFLDLMHFIEESRYDTYPVVGPEQDLVGVIRYPSIRSAIFDPEMAHLVIAADLAVPTRTVLRPSQPIKEALALFERGFWDVIPVVSEESPGQLVGLVERRDVIRVARDRYTRSASKSLDLRHET</sequence>
<evidence type="ECO:0000259" key="7">
    <source>
        <dbReference type="PROSITE" id="PS51371"/>
    </source>
</evidence>
<dbReference type="Pfam" id="PF00571">
    <property type="entry name" value="CBS"/>
    <property type="match status" value="2"/>
</dbReference>
<organism evidence="8 9">
    <name type="scientific">Kolteria novifilia</name>
    <dbReference type="NCBI Taxonomy" id="2527975"/>
    <lineage>
        <taxon>Bacteria</taxon>
        <taxon>Pseudomonadati</taxon>
        <taxon>Planctomycetota</taxon>
        <taxon>Planctomycetia</taxon>
        <taxon>Kolteriales</taxon>
        <taxon>Kolteriaceae</taxon>
        <taxon>Kolteria</taxon>
    </lineage>
</organism>
<evidence type="ECO:0000256" key="1">
    <source>
        <dbReference type="ARBA" id="ARBA00004141"/>
    </source>
</evidence>
<keyword evidence="2 6" id="KW-0812">Transmembrane</keyword>
<evidence type="ECO:0000256" key="5">
    <source>
        <dbReference type="PROSITE-ProRule" id="PRU00703"/>
    </source>
</evidence>
<name>A0A518AYM1_9BACT</name>
<dbReference type="AlphaFoldDB" id="A0A518AYM1"/>
<dbReference type="PANTHER" id="PTHR43021">
    <property type="entry name" value="NA(+)/H(+) ANTIPORTER-RELATED"/>
    <property type="match status" value="1"/>
</dbReference>
<dbReference type="SUPFAM" id="SSF54631">
    <property type="entry name" value="CBS-domain pair"/>
    <property type="match status" value="1"/>
</dbReference>
<feature type="transmembrane region" description="Helical" evidence="6">
    <location>
        <begin position="6"/>
        <end position="22"/>
    </location>
</feature>
<feature type="transmembrane region" description="Helical" evidence="6">
    <location>
        <begin position="90"/>
        <end position="110"/>
    </location>
</feature>
<protein>
    <submittedName>
        <fullName evidence="8">Putative voltage-gated ClC-type chloride channel ClcB</fullName>
    </submittedName>
</protein>
<dbReference type="InterPro" id="IPR046342">
    <property type="entry name" value="CBS_dom_sf"/>
</dbReference>
<dbReference type="EMBL" id="CP036279">
    <property type="protein sequence ID" value="QDU59828.1"/>
    <property type="molecule type" value="Genomic_DNA"/>
</dbReference>
<dbReference type="KEGG" id="knv:Pan216_06610"/>
<dbReference type="PROSITE" id="PS51371">
    <property type="entry name" value="CBS"/>
    <property type="match status" value="2"/>
</dbReference>
<feature type="transmembrane region" description="Helical" evidence="6">
    <location>
        <begin position="273"/>
        <end position="305"/>
    </location>
</feature>
<dbReference type="InterPro" id="IPR006153">
    <property type="entry name" value="Cation/H_exchanger_TM"/>
</dbReference>
<dbReference type="RefSeq" id="WP_145254728.1">
    <property type="nucleotide sequence ID" value="NZ_CP036279.1"/>
</dbReference>
<evidence type="ECO:0000256" key="2">
    <source>
        <dbReference type="ARBA" id="ARBA00022692"/>
    </source>
</evidence>
<feature type="transmembrane region" description="Helical" evidence="6">
    <location>
        <begin position="148"/>
        <end position="171"/>
    </location>
</feature>
<keyword evidence="9" id="KW-1185">Reference proteome</keyword>
<keyword evidence="4 6" id="KW-0472">Membrane</keyword>
<dbReference type="Gene3D" id="1.20.1530.20">
    <property type="match status" value="1"/>
</dbReference>
<feature type="transmembrane region" description="Helical" evidence="6">
    <location>
        <begin position="225"/>
        <end position="253"/>
    </location>
</feature>
<dbReference type="GO" id="GO:0015297">
    <property type="term" value="F:antiporter activity"/>
    <property type="evidence" value="ECO:0007669"/>
    <property type="project" value="InterPro"/>
</dbReference>
<evidence type="ECO:0000256" key="4">
    <source>
        <dbReference type="ARBA" id="ARBA00023136"/>
    </source>
</evidence>
<evidence type="ECO:0000256" key="3">
    <source>
        <dbReference type="ARBA" id="ARBA00022989"/>
    </source>
</evidence>
<dbReference type="PANTHER" id="PTHR43021:SF2">
    <property type="entry name" value="CATION_H+ EXCHANGER DOMAIN-CONTAINING PROTEIN"/>
    <property type="match status" value="1"/>
</dbReference>
<feature type="transmembrane region" description="Helical" evidence="6">
    <location>
        <begin position="326"/>
        <end position="350"/>
    </location>
</feature>
<feature type="transmembrane region" description="Helical" evidence="6">
    <location>
        <begin position="191"/>
        <end position="213"/>
    </location>
</feature>
<feature type="transmembrane region" description="Helical" evidence="6">
    <location>
        <begin position="31"/>
        <end position="50"/>
    </location>
</feature>
<feature type="domain" description="CBS" evidence="7">
    <location>
        <begin position="436"/>
        <end position="495"/>
    </location>
</feature>
<gene>
    <name evidence="8" type="ORF">Pan216_06610</name>
</gene>
<accession>A0A518AYM1</accession>
<proteinExistence type="predicted"/>
<dbReference type="InterPro" id="IPR038770">
    <property type="entry name" value="Na+/solute_symporter_sf"/>
</dbReference>
<feature type="domain" description="CBS" evidence="7">
    <location>
        <begin position="501"/>
        <end position="560"/>
    </location>
</feature>
<keyword evidence="3 6" id="KW-1133">Transmembrane helix</keyword>
<dbReference type="Proteomes" id="UP000317093">
    <property type="component" value="Chromosome"/>
</dbReference>
<keyword evidence="5" id="KW-0129">CBS domain</keyword>
<comment type="subcellular location">
    <subcellularLocation>
        <location evidence="1">Membrane</location>
        <topology evidence="1">Multi-pass membrane protein</topology>
    </subcellularLocation>
</comment>
<dbReference type="Gene3D" id="3.10.580.10">
    <property type="entry name" value="CBS-domain"/>
    <property type="match status" value="2"/>
</dbReference>
<evidence type="ECO:0000256" key="6">
    <source>
        <dbReference type="SAM" id="Phobius"/>
    </source>
</evidence>
<evidence type="ECO:0000313" key="8">
    <source>
        <dbReference type="EMBL" id="QDU59828.1"/>
    </source>
</evidence>
<dbReference type="Pfam" id="PF00999">
    <property type="entry name" value="Na_H_Exchanger"/>
    <property type="match status" value="1"/>
</dbReference>
<feature type="transmembrane region" description="Helical" evidence="6">
    <location>
        <begin position="56"/>
        <end position="78"/>
    </location>
</feature>
<evidence type="ECO:0000313" key="9">
    <source>
        <dbReference type="Proteomes" id="UP000317093"/>
    </source>
</evidence>
<dbReference type="OrthoDB" id="9793589at2"/>
<dbReference type="GO" id="GO:0016020">
    <property type="term" value="C:membrane"/>
    <property type="evidence" value="ECO:0007669"/>
    <property type="project" value="UniProtKB-SubCell"/>
</dbReference>